<sequence length="231" mass="25694">MTKANERSELLLGRDSIQNLQTKWVLVVGVGGVGGMCIEALARSGIGHLVLVDRDIVEASNINRQLVATFESVGRKKVEVWKERIASLAPKTQVVAIHGTYDGHMNEVLDQYPIDFVVDCIDSISSKQDLIRYALDRNIPFICSMGMARRKDPCKIQVMELEKTSYDPMAKRLRVWKRKERIRKKIMVAASSEIPVKVEAGEPLPSMMFVPAAAGLALAHYCVEQLKGSGQ</sequence>
<organism evidence="1 2">
    <name type="scientific">Dubosiella muris</name>
    <dbReference type="NCBI Taxonomy" id="3038133"/>
    <lineage>
        <taxon>Bacteria</taxon>
        <taxon>Bacillati</taxon>
        <taxon>Bacillota</taxon>
        <taxon>Erysipelotrichia</taxon>
        <taxon>Erysipelotrichales</taxon>
        <taxon>Erysipelotrichaceae</taxon>
        <taxon>Dubosiella</taxon>
    </lineage>
</organism>
<name>A0AC61R7P5_9FIRM</name>
<accession>A0AC61R7P5</accession>
<proteinExistence type="predicted"/>
<dbReference type="EMBL" id="SRYG01000011">
    <property type="protein sequence ID" value="TGY65936.1"/>
    <property type="molecule type" value="Genomic_DNA"/>
</dbReference>
<keyword evidence="2" id="KW-1185">Reference proteome</keyword>
<protein>
    <submittedName>
        <fullName evidence="1">tRNA threonylcarbamoyladenosine dehydratase</fullName>
    </submittedName>
</protein>
<comment type="caution">
    <text evidence="1">The sequence shown here is derived from an EMBL/GenBank/DDBJ whole genome shotgun (WGS) entry which is preliminary data.</text>
</comment>
<evidence type="ECO:0000313" key="2">
    <source>
        <dbReference type="Proteomes" id="UP000308836"/>
    </source>
</evidence>
<dbReference type="Proteomes" id="UP000308836">
    <property type="component" value="Unassembled WGS sequence"/>
</dbReference>
<reference evidence="1" key="1">
    <citation type="submission" date="2019-04" db="EMBL/GenBank/DDBJ databases">
        <title>Microbes associate with the intestines of laboratory mice.</title>
        <authorList>
            <person name="Navarre W."/>
            <person name="Wong E."/>
            <person name="Huang K."/>
            <person name="Tropini C."/>
            <person name="Ng K."/>
            <person name="Yu B."/>
        </authorList>
    </citation>
    <scope>NUCLEOTIDE SEQUENCE</scope>
    <source>
        <strain evidence="1">NM09_H32</strain>
    </source>
</reference>
<gene>
    <name evidence="1" type="ORF">E5336_06345</name>
</gene>
<evidence type="ECO:0000313" key="1">
    <source>
        <dbReference type="EMBL" id="TGY65936.1"/>
    </source>
</evidence>